<dbReference type="KEGG" id="azz:DEW08_26970"/>
<keyword evidence="4" id="KW-0408">Iron</keyword>
<dbReference type="SUPFAM" id="SSF55961">
    <property type="entry name" value="Bet v1-like"/>
    <property type="match status" value="1"/>
</dbReference>
<gene>
    <name evidence="7" type="ORF">DEW08_26970</name>
</gene>
<evidence type="ECO:0000256" key="3">
    <source>
        <dbReference type="ARBA" id="ARBA00023002"/>
    </source>
</evidence>
<protein>
    <submittedName>
        <fullName evidence="7">Rieske (2Fe-2S) protein</fullName>
    </submittedName>
</protein>
<dbReference type="Pfam" id="PF19112">
    <property type="entry name" value="VanA_C"/>
    <property type="match status" value="1"/>
</dbReference>
<keyword evidence="2" id="KW-0479">Metal-binding</keyword>
<dbReference type="CDD" id="cd08878">
    <property type="entry name" value="RHO_alpha_C_DMO-like"/>
    <property type="match status" value="1"/>
</dbReference>
<dbReference type="Proteomes" id="UP000245629">
    <property type="component" value="Plasmid unnamed2"/>
</dbReference>
<evidence type="ECO:0000256" key="1">
    <source>
        <dbReference type="ARBA" id="ARBA00022714"/>
    </source>
</evidence>
<sequence>MARTAEREEPVSDAKPFPMNSWYAAAWGHEIRHALTPRTICGKDIVLYRRTTGEVAALEDACWHRLLPLSLGRLDGDQVVCGYHGLVFDAGGRCTHMPAQETINPSACVRSFPVVERHRLVWTWMGDPALADPDRIPDFHWNDGTDWVGEGGTFYSLKCDYRLVIDNLMDLTHETYVHAGSIGDDAITRNPFEVTHTDRTATVERWMEDIEPPPFWARQLASTGRSGRVDRWQVILFQAPSTVVGDVGVALTGTGARAGDRSQGVNGCFLAAITPETETSCHYFWNFVRTYRTDDDELTRQLNLAHVNNGRGVYDQDHAVLEAQQAAIERNRRQPFYNLNIDAGALWARRLIGAMIAAESGAAPQPRMAAE</sequence>
<accession>A0A2S2CYS3</accession>
<evidence type="ECO:0000313" key="8">
    <source>
        <dbReference type="Proteomes" id="UP000245629"/>
    </source>
</evidence>
<dbReference type="InterPro" id="IPR050584">
    <property type="entry name" value="Cholesterol_7-desaturase"/>
</dbReference>
<dbReference type="PANTHER" id="PTHR21266:SF60">
    <property type="entry name" value="3-KETOSTEROID-9-ALPHA-MONOOXYGENASE, OXYGENASE COMPONENT"/>
    <property type="match status" value="1"/>
</dbReference>
<name>A0A2S2CYS3_9PROT</name>
<dbReference type="Pfam" id="PF00355">
    <property type="entry name" value="Rieske"/>
    <property type="match status" value="1"/>
</dbReference>
<evidence type="ECO:0000256" key="4">
    <source>
        <dbReference type="ARBA" id="ARBA00023004"/>
    </source>
</evidence>
<dbReference type="Gene3D" id="2.102.10.10">
    <property type="entry name" value="Rieske [2Fe-2S] iron-sulphur domain"/>
    <property type="match status" value="1"/>
</dbReference>
<dbReference type="GO" id="GO:0016491">
    <property type="term" value="F:oxidoreductase activity"/>
    <property type="evidence" value="ECO:0007669"/>
    <property type="project" value="UniProtKB-KW"/>
</dbReference>
<geneLocation type="plasmid" evidence="7 8">
    <name>unnamed2</name>
</geneLocation>
<dbReference type="Gene3D" id="3.90.380.10">
    <property type="entry name" value="Naphthalene 1,2-dioxygenase Alpha Subunit, Chain A, domain 1"/>
    <property type="match status" value="1"/>
</dbReference>
<reference evidence="8" key="1">
    <citation type="submission" date="2018-05" db="EMBL/GenBank/DDBJ databases">
        <title>Azospirillum thermophila sp. nov., a novel isolated from hot spring.</title>
        <authorList>
            <person name="Zhao Z."/>
        </authorList>
    </citation>
    <scope>NUCLEOTIDE SEQUENCE [LARGE SCALE GENOMIC DNA]</scope>
    <source>
        <strain evidence="8">CFH 70021</strain>
        <plasmid evidence="8">unnamed2</plasmid>
    </source>
</reference>
<dbReference type="PANTHER" id="PTHR21266">
    <property type="entry name" value="IRON-SULFUR DOMAIN CONTAINING PROTEIN"/>
    <property type="match status" value="1"/>
</dbReference>
<dbReference type="AlphaFoldDB" id="A0A2S2CYS3"/>
<evidence type="ECO:0000259" key="6">
    <source>
        <dbReference type="PROSITE" id="PS51296"/>
    </source>
</evidence>
<evidence type="ECO:0000256" key="5">
    <source>
        <dbReference type="ARBA" id="ARBA00023014"/>
    </source>
</evidence>
<dbReference type="EMBL" id="CP029357">
    <property type="protein sequence ID" value="AWK89641.1"/>
    <property type="molecule type" value="Genomic_DNA"/>
</dbReference>
<keyword evidence="3" id="KW-0560">Oxidoreductase</keyword>
<evidence type="ECO:0000256" key="2">
    <source>
        <dbReference type="ARBA" id="ARBA00022723"/>
    </source>
</evidence>
<evidence type="ECO:0000313" key="7">
    <source>
        <dbReference type="EMBL" id="AWK89641.1"/>
    </source>
</evidence>
<feature type="domain" description="Rieske" evidence="6">
    <location>
        <begin position="22"/>
        <end position="123"/>
    </location>
</feature>
<dbReference type="InterPro" id="IPR017941">
    <property type="entry name" value="Rieske_2Fe-2S"/>
</dbReference>
<keyword evidence="5" id="KW-0411">Iron-sulfur</keyword>
<keyword evidence="8" id="KW-1185">Reference proteome</keyword>
<dbReference type="InterPro" id="IPR044043">
    <property type="entry name" value="VanA_C_cat"/>
</dbReference>
<proteinExistence type="predicted"/>
<dbReference type="PROSITE" id="PS51296">
    <property type="entry name" value="RIESKE"/>
    <property type="match status" value="1"/>
</dbReference>
<keyword evidence="1" id="KW-0001">2Fe-2S</keyword>
<dbReference type="OrthoDB" id="9800776at2"/>
<dbReference type="GO" id="GO:0046872">
    <property type="term" value="F:metal ion binding"/>
    <property type="evidence" value="ECO:0007669"/>
    <property type="project" value="UniProtKB-KW"/>
</dbReference>
<dbReference type="GO" id="GO:0051537">
    <property type="term" value="F:2 iron, 2 sulfur cluster binding"/>
    <property type="evidence" value="ECO:0007669"/>
    <property type="project" value="UniProtKB-KW"/>
</dbReference>
<dbReference type="InterPro" id="IPR036922">
    <property type="entry name" value="Rieske_2Fe-2S_sf"/>
</dbReference>
<organism evidence="7 8">
    <name type="scientific">Azospirillum thermophilum</name>
    <dbReference type="NCBI Taxonomy" id="2202148"/>
    <lineage>
        <taxon>Bacteria</taxon>
        <taxon>Pseudomonadati</taxon>
        <taxon>Pseudomonadota</taxon>
        <taxon>Alphaproteobacteria</taxon>
        <taxon>Rhodospirillales</taxon>
        <taxon>Azospirillaceae</taxon>
        <taxon>Azospirillum</taxon>
    </lineage>
</organism>
<keyword evidence="7" id="KW-0614">Plasmid</keyword>
<dbReference type="SUPFAM" id="SSF50022">
    <property type="entry name" value="ISP domain"/>
    <property type="match status" value="1"/>
</dbReference>